<dbReference type="InterPro" id="IPR002818">
    <property type="entry name" value="DJ-1/PfpI"/>
</dbReference>
<organism evidence="2 3">
    <name type="scientific">Ferrimonas aestuarii</name>
    <dbReference type="NCBI Taxonomy" id="2569539"/>
    <lineage>
        <taxon>Bacteria</taxon>
        <taxon>Pseudomonadati</taxon>
        <taxon>Pseudomonadota</taxon>
        <taxon>Gammaproteobacteria</taxon>
        <taxon>Alteromonadales</taxon>
        <taxon>Ferrimonadaceae</taxon>
        <taxon>Ferrimonas</taxon>
    </lineage>
</organism>
<protein>
    <recommendedName>
        <fullName evidence="1">DJ-1/PfpI domain-containing protein</fullName>
    </recommendedName>
</protein>
<dbReference type="AlphaFoldDB" id="A0A4V6WMU2"/>
<comment type="caution">
    <text evidence="2">The sequence shown here is derived from an EMBL/GenBank/DDBJ whole genome shotgun (WGS) entry which is preliminary data.</text>
</comment>
<proteinExistence type="predicted"/>
<reference evidence="2 3" key="1">
    <citation type="submission" date="2019-04" db="EMBL/GenBank/DDBJ databases">
        <authorList>
            <person name="Hwang J.C."/>
        </authorList>
    </citation>
    <scope>NUCLEOTIDE SEQUENCE [LARGE SCALE GENOMIC DNA]</scope>
    <source>
        <strain evidence="2 3">IMCC35002</strain>
    </source>
</reference>
<accession>A0A4V6WMU2</accession>
<gene>
    <name evidence="2" type="ORF">FCL42_00775</name>
</gene>
<dbReference type="SUPFAM" id="SSF52317">
    <property type="entry name" value="Class I glutamine amidotransferase-like"/>
    <property type="match status" value="2"/>
</dbReference>
<dbReference type="Gene3D" id="3.40.50.880">
    <property type="match status" value="2"/>
</dbReference>
<keyword evidence="3" id="KW-1185">Reference proteome</keyword>
<dbReference type="PANTHER" id="PTHR43130:SF2">
    <property type="entry name" value="DJ-1_PFPI DOMAIN-CONTAINING PROTEIN"/>
    <property type="match status" value="1"/>
</dbReference>
<evidence type="ECO:0000313" key="2">
    <source>
        <dbReference type="EMBL" id="TKB58318.1"/>
    </source>
</evidence>
<evidence type="ECO:0000313" key="3">
    <source>
        <dbReference type="Proteomes" id="UP000305675"/>
    </source>
</evidence>
<name>A0A4V6WMU2_9GAMM</name>
<dbReference type="OrthoDB" id="9803764at2"/>
<dbReference type="GO" id="GO:0006355">
    <property type="term" value="P:regulation of DNA-templated transcription"/>
    <property type="evidence" value="ECO:0007669"/>
    <property type="project" value="TreeGrafter"/>
</dbReference>
<dbReference type="EMBL" id="SWCJ01000001">
    <property type="protein sequence ID" value="TKB58318.1"/>
    <property type="molecule type" value="Genomic_DNA"/>
</dbReference>
<dbReference type="PANTHER" id="PTHR43130">
    <property type="entry name" value="ARAC-FAMILY TRANSCRIPTIONAL REGULATOR"/>
    <property type="match status" value="1"/>
</dbReference>
<dbReference type="Pfam" id="PF01965">
    <property type="entry name" value="DJ-1_PfpI"/>
    <property type="match status" value="2"/>
</dbReference>
<dbReference type="InterPro" id="IPR052158">
    <property type="entry name" value="INH-QAR"/>
</dbReference>
<dbReference type="Proteomes" id="UP000305675">
    <property type="component" value="Unassembled WGS sequence"/>
</dbReference>
<dbReference type="InterPro" id="IPR029062">
    <property type="entry name" value="Class_I_gatase-like"/>
</dbReference>
<feature type="domain" description="DJ-1/PfpI" evidence="1">
    <location>
        <begin position="245"/>
        <end position="383"/>
    </location>
</feature>
<feature type="domain" description="DJ-1/PfpI" evidence="1">
    <location>
        <begin position="33"/>
        <end position="188"/>
    </location>
</feature>
<evidence type="ECO:0000259" key="1">
    <source>
        <dbReference type="Pfam" id="PF01965"/>
    </source>
</evidence>
<sequence>MCLGLLMHDAYSDCIFVSGGPMMRQFRSLTLGFVMTSGMREADVVNLQTIFSAHPRNRCLFISETGEPVTGRSGLRLEANCRFSQTPKLDLLVVGEMTEQSLQNPQLQAFLSREVPRASKVIAVSNAVVALAMAGCLDEFLVTADTPSIHRLQQLGIKAIDCGQTIVDGKFYTSGPCTSAIESAFMVMNELRGSGLTKLLELNLEYHPKARFSDVSVPAQAPEELASIKPLKIGVTVSHFLYLPDVMGAIDVLSALPKVEFYFVGDAPTKVQAALGPEVFIDTPFEDCPPLDILLVGAAMPKQSMNVELLQFIKRQSQQAAAVIGVCAGSVLLGQVGLLKGKTAATNFHMRKLLPHFGAEISRGEVVADGKVYTAGPAIGSYEAALMAVAELFGQPVAAYLEQHRLEYRPHPLHGVGTPELAGKGLTNLSLVLCCGFNPLYRQAAKIGCRRLAQTTA</sequence>